<feature type="non-terminal residue" evidence="1">
    <location>
        <position position="174"/>
    </location>
</feature>
<evidence type="ECO:0000313" key="1">
    <source>
        <dbReference type="EMBL" id="GAG09858.1"/>
    </source>
</evidence>
<proteinExistence type="predicted"/>
<dbReference type="EMBL" id="BARS01028555">
    <property type="protein sequence ID" value="GAG09858.1"/>
    <property type="molecule type" value="Genomic_DNA"/>
</dbReference>
<protein>
    <submittedName>
        <fullName evidence="1">Uncharacterized protein</fullName>
    </submittedName>
</protein>
<gene>
    <name evidence="1" type="ORF">S01H1_44747</name>
</gene>
<reference evidence="1" key="1">
    <citation type="journal article" date="2014" name="Front. Microbiol.">
        <title>High frequency of phylogenetically diverse reductive dehalogenase-homologous genes in deep subseafloor sedimentary metagenomes.</title>
        <authorList>
            <person name="Kawai M."/>
            <person name="Futagami T."/>
            <person name="Toyoda A."/>
            <person name="Takaki Y."/>
            <person name="Nishi S."/>
            <person name="Hori S."/>
            <person name="Arai W."/>
            <person name="Tsubouchi T."/>
            <person name="Morono Y."/>
            <person name="Uchiyama I."/>
            <person name="Ito T."/>
            <person name="Fujiyama A."/>
            <person name="Inagaki F."/>
            <person name="Takami H."/>
        </authorList>
    </citation>
    <scope>NUCLEOTIDE SEQUENCE</scope>
    <source>
        <strain evidence="1">Expedition CK06-06</strain>
    </source>
</reference>
<accession>X0VBI9</accession>
<name>X0VBI9_9ZZZZ</name>
<comment type="caution">
    <text evidence="1">The sequence shown here is derived from an EMBL/GenBank/DDBJ whole genome shotgun (WGS) entry which is preliminary data.</text>
</comment>
<sequence>MDFWKPVESKGIALKVCGRCGGAGGLHFWPGYTCFRCGGARYMGKMPITAYNEMVVEQEAKEAKRQATASRVWELTADLRLEWAKLMLVAFKAYTIFRAQGQQVDYIIYNAAKGGYSFPKGKWLRVATWEKKVSEKRIALEEALNALPLGWESYVADAPEPKYQSKWVGEIKKR</sequence>
<organism evidence="1">
    <name type="scientific">marine sediment metagenome</name>
    <dbReference type="NCBI Taxonomy" id="412755"/>
    <lineage>
        <taxon>unclassified sequences</taxon>
        <taxon>metagenomes</taxon>
        <taxon>ecological metagenomes</taxon>
    </lineage>
</organism>
<dbReference type="AlphaFoldDB" id="X0VBI9"/>